<keyword evidence="2" id="KW-1003">Cell membrane</keyword>
<dbReference type="PIRSF" id="PIRSF035875">
    <property type="entry name" value="RNase_BN"/>
    <property type="match status" value="1"/>
</dbReference>
<comment type="subcellular location">
    <subcellularLocation>
        <location evidence="1">Cell membrane</location>
        <topology evidence="1">Multi-pass membrane protein</topology>
    </subcellularLocation>
</comment>
<comment type="caution">
    <text evidence="7">The sequence shown here is derived from an EMBL/GenBank/DDBJ whole genome shotgun (WGS) entry which is preliminary data.</text>
</comment>
<feature type="transmembrane region" description="Helical" evidence="6">
    <location>
        <begin position="203"/>
        <end position="222"/>
    </location>
</feature>
<feature type="transmembrane region" description="Helical" evidence="6">
    <location>
        <begin position="130"/>
        <end position="155"/>
    </location>
</feature>
<proteinExistence type="predicted"/>
<dbReference type="GO" id="GO:0005886">
    <property type="term" value="C:plasma membrane"/>
    <property type="evidence" value="ECO:0007669"/>
    <property type="project" value="UniProtKB-SubCell"/>
</dbReference>
<protein>
    <submittedName>
        <fullName evidence="7">Membrane protein</fullName>
    </submittedName>
</protein>
<keyword evidence="5 6" id="KW-0472">Membrane</keyword>
<dbReference type="PANTHER" id="PTHR30213">
    <property type="entry name" value="INNER MEMBRANE PROTEIN YHJD"/>
    <property type="match status" value="1"/>
</dbReference>
<name>A0A841HQT2_9GAMM</name>
<dbReference type="InterPro" id="IPR017039">
    <property type="entry name" value="Virul_fac_BrkB"/>
</dbReference>
<accession>A0A841HQT2</accession>
<reference evidence="7 8" key="1">
    <citation type="submission" date="2020-08" db="EMBL/GenBank/DDBJ databases">
        <title>Genomic Encyclopedia of Type Strains, Phase IV (KMG-IV): sequencing the most valuable type-strain genomes for metagenomic binning, comparative biology and taxonomic classification.</title>
        <authorList>
            <person name="Goeker M."/>
        </authorList>
    </citation>
    <scope>NUCLEOTIDE SEQUENCE [LARGE SCALE GENOMIC DNA]</scope>
    <source>
        <strain evidence="7 8">DSM 26723</strain>
    </source>
</reference>
<evidence type="ECO:0000256" key="1">
    <source>
        <dbReference type="ARBA" id="ARBA00004651"/>
    </source>
</evidence>
<sequence length="279" mass="29607">MHLRCAATHWSADEAPTLGAALAFYCAFSLAPLLIILVTFMGWIVGLEAAHANLASQLRSLFGAGTAEILLDAMRNSQSDGGMIATALSVVSLLIGATTVFAALESALERIWGAHAEVPKGIRGFLRARLLSFGLILAVGFLLLVSLTITTALAGVRAIVAERYAEFMIMITAIDLLVSTSLITVLVAGIYRYLPARRLSWSSALTGALITALFFQAGRWLIGLYLGRSTQPSAFGAAASFAAMLLWLYYTAQIFLFGAEITACAGGMKEKKPANRLAG</sequence>
<evidence type="ECO:0000313" key="7">
    <source>
        <dbReference type="EMBL" id="MBB6095236.1"/>
    </source>
</evidence>
<keyword evidence="3 6" id="KW-0812">Transmembrane</keyword>
<keyword evidence="8" id="KW-1185">Reference proteome</keyword>
<dbReference type="NCBIfam" id="TIGR00765">
    <property type="entry name" value="yihY_not_rbn"/>
    <property type="match status" value="1"/>
</dbReference>
<keyword evidence="4 6" id="KW-1133">Transmembrane helix</keyword>
<evidence type="ECO:0000256" key="5">
    <source>
        <dbReference type="ARBA" id="ARBA00023136"/>
    </source>
</evidence>
<feature type="transmembrane region" description="Helical" evidence="6">
    <location>
        <begin position="83"/>
        <end position="104"/>
    </location>
</feature>
<evidence type="ECO:0000313" key="8">
    <source>
        <dbReference type="Proteomes" id="UP000588068"/>
    </source>
</evidence>
<evidence type="ECO:0000256" key="3">
    <source>
        <dbReference type="ARBA" id="ARBA00022692"/>
    </source>
</evidence>
<feature type="transmembrane region" description="Helical" evidence="6">
    <location>
        <begin position="167"/>
        <end position="191"/>
    </location>
</feature>
<dbReference type="RefSeq" id="WP_184334632.1">
    <property type="nucleotide sequence ID" value="NZ_JACHHZ010000005.1"/>
</dbReference>
<evidence type="ECO:0000256" key="2">
    <source>
        <dbReference type="ARBA" id="ARBA00022475"/>
    </source>
</evidence>
<organism evidence="7 8">
    <name type="scientific">Povalibacter uvarum</name>
    <dbReference type="NCBI Taxonomy" id="732238"/>
    <lineage>
        <taxon>Bacteria</taxon>
        <taxon>Pseudomonadati</taxon>
        <taxon>Pseudomonadota</taxon>
        <taxon>Gammaproteobacteria</taxon>
        <taxon>Steroidobacterales</taxon>
        <taxon>Steroidobacteraceae</taxon>
        <taxon>Povalibacter</taxon>
    </lineage>
</organism>
<dbReference type="PANTHER" id="PTHR30213:SF1">
    <property type="entry name" value="INNER MEMBRANE PROTEIN YHJD"/>
    <property type="match status" value="1"/>
</dbReference>
<feature type="transmembrane region" description="Helical" evidence="6">
    <location>
        <begin position="21"/>
        <end position="45"/>
    </location>
</feature>
<evidence type="ECO:0000256" key="4">
    <source>
        <dbReference type="ARBA" id="ARBA00022989"/>
    </source>
</evidence>
<feature type="transmembrane region" description="Helical" evidence="6">
    <location>
        <begin position="234"/>
        <end position="259"/>
    </location>
</feature>
<dbReference type="AlphaFoldDB" id="A0A841HQT2"/>
<dbReference type="Pfam" id="PF03631">
    <property type="entry name" value="Virul_fac_BrkB"/>
    <property type="match status" value="1"/>
</dbReference>
<dbReference type="Proteomes" id="UP000588068">
    <property type="component" value="Unassembled WGS sequence"/>
</dbReference>
<gene>
    <name evidence="7" type="ORF">HNQ60_004126</name>
</gene>
<dbReference type="EMBL" id="JACHHZ010000005">
    <property type="protein sequence ID" value="MBB6095236.1"/>
    <property type="molecule type" value="Genomic_DNA"/>
</dbReference>
<evidence type="ECO:0000256" key="6">
    <source>
        <dbReference type="SAM" id="Phobius"/>
    </source>
</evidence>